<dbReference type="InterPro" id="IPR032739">
    <property type="entry name" value="MRNIP"/>
</dbReference>
<dbReference type="GeneID" id="113492772"/>
<name>A0A7E5VD56_TRINI</name>
<dbReference type="GO" id="GO:0007095">
    <property type="term" value="P:mitotic G2 DNA damage checkpoint signaling"/>
    <property type="evidence" value="ECO:0007669"/>
    <property type="project" value="TreeGrafter"/>
</dbReference>
<evidence type="ECO:0000313" key="4">
    <source>
        <dbReference type="RefSeq" id="XP_026726234.1"/>
    </source>
</evidence>
<evidence type="ECO:0000313" key="3">
    <source>
        <dbReference type="Proteomes" id="UP000322000"/>
    </source>
</evidence>
<dbReference type="Proteomes" id="UP000322000">
    <property type="component" value="Chromosome 4"/>
</dbReference>
<protein>
    <submittedName>
        <fullName evidence="4">MRN complex-interacting protein</fullName>
    </submittedName>
</protein>
<feature type="compositionally biased region" description="Basic and acidic residues" evidence="1">
    <location>
        <begin position="153"/>
        <end position="173"/>
    </location>
</feature>
<proteinExistence type="predicted"/>
<dbReference type="Pfam" id="PF15749">
    <property type="entry name" value="MRNIP"/>
    <property type="match status" value="1"/>
</dbReference>
<dbReference type="GO" id="GO:0005634">
    <property type="term" value="C:nucleus"/>
    <property type="evidence" value="ECO:0007669"/>
    <property type="project" value="TreeGrafter"/>
</dbReference>
<accession>A0A7E5VD56</accession>
<reference evidence="4" key="1">
    <citation type="submission" date="2025-08" db="UniProtKB">
        <authorList>
            <consortium name="RefSeq"/>
        </authorList>
    </citation>
    <scope>IDENTIFICATION</scope>
</reference>
<evidence type="ECO:0000259" key="2">
    <source>
        <dbReference type="Pfam" id="PF15749"/>
    </source>
</evidence>
<dbReference type="OrthoDB" id="5960226at2759"/>
<dbReference type="InParanoid" id="A0A7E5VD56"/>
<keyword evidence="3" id="KW-1185">Reference proteome</keyword>
<sequence>MPQIFQVLRCFKCLVFQVHQTKKSNKWECKLCGEKQSVKRHYGLGTAKDCRLHVQKLNGMRGEIDELRSNLSDDENKESEHVPCYIPVSSNKVTVSKWSNYVEPPETNESFEEKSNDEGMSLGDAQVVLELPKKRKRFNTVISQKNTNVKVSRHSDVSDEQQEVHPSNKDCDSPHPVFSEKQNLDIAQTENCNSTNIYEKLVAKDELTTKSITKKKFTPPVLNKNSKWAQFTDNNDEIDEGDQEKGIAPSASITMSQNDLMFSLCEDDDWDNILEI</sequence>
<dbReference type="GO" id="GO:0003682">
    <property type="term" value="F:chromatin binding"/>
    <property type="evidence" value="ECO:0007669"/>
    <property type="project" value="TreeGrafter"/>
</dbReference>
<dbReference type="RefSeq" id="XP_026726234.1">
    <property type="nucleotide sequence ID" value="XM_026870433.1"/>
</dbReference>
<organism evidence="3 4">
    <name type="scientific">Trichoplusia ni</name>
    <name type="common">Cabbage looper</name>
    <dbReference type="NCBI Taxonomy" id="7111"/>
    <lineage>
        <taxon>Eukaryota</taxon>
        <taxon>Metazoa</taxon>
        <taxon>Ecdysozoa</taxon>
        <taxon>Arthropoda</taxon>
        <taxon>Hexapoda</taxon>
        <taxon>Insecta</taxon>
        <taxon>Pterygota</taxon>
        <taxon>Neoptera</taxon>
        <taxon>Endopterygota</taxon>
        <taxon>Lepidoptera</taxon>
        <taxon>Glossata</taxon>
        <taxon>Ditrysia</taxon>
        <taxon>Noctuoidea</taxon>
        <taxon>Noctuidae</taxon>
        <taxon>Plusiinae</taxon>
        <taxon>Trichoplusia</taxon>
    </lineage>
</organism>
<dbReference type="KEGG" id="tnl:113492772"/>
<dbReference type="InterPro" id="IPR049472">
    <property type="entry name" value="MRNIP_N"/>
</dbReference>
<gene>
    <name evidence="4" type="primary">LOC113492772</name>
</gene>
<dbReference type="AlphaFoldDB" id="A0A7E5VD56"/>
<feature type="region of interest" description="Disordered" evidence="1">
    <location>
        <begin position="149"/>
        <end position="175"/>
    </location>
</feature>
<dbReference type="PANTHER" id="PTHR15863:SF2">
    <property type="entry name" value="MRN COMPLEX-INTERACTING PROTEIN"/>
    <property type="match status" value="1"/>
</dbReference>
<dbReference type="PANTHER" id="PTHR15863">
    <property type="entry name" value="MRN COMPLEX-INTERACTING PROTEIN"/>
    <property type="match status" value="1"/>
</dbReference>
<feature type="domain" description="MRN complex-interacting protein N-terminal" evidence="2">
    <location>
        <begin position="7"/>
        <end position="82"/>
    </location>
</feature>
<evidence type="ECO:0000256" key="1">
    <source>
        <dbReference type="SAM" id="MobiDB-lite"/>
    </source>
</evidence>